<accession>D1NUH2</accession>
<protein>
    <submittedName>
        <fullName evidence="1">Uncharacterized protein</fullName>
    </submittedName>
</protein>
<dbReference type="AlphaFoldDB" id="D1NUH2"/>
<dbReference type="EMBL" id="ABXB03000002">
    <property type="protein sequence ID" value="EFA23376.1"/>
    <property type="molecule type" value="Genomic_DNA"/>
</dbReference>
<gene>
    <name evidence="1" type="ORF">BIFGAL_03495</name>
</gene>
<sequence length="67" mass="7543">MRLSGPAWSGKPHFWAGNCVSSNQSGQENCSFAQTRIVVVPAWYRKRYGFAGINRCARRSPRSKPID</sequence>
<evidence type="ECO:0000313" key="1">
    <source>
        <dbReference type="EMBL" id="EFA23376.1"/>
    </source>
</evidence>
<proteinExistence type="predicted"/>
<evidence type="ECO:0000313" key="2">
    <source>
        <dbReference type="Proteomes" id="UP000003656"/>
    </source>
</evidence>
<organism evidence="1 2">
    <name type="scientific">Bifidobacterium gallicum DSM 20093 = LMG 11596</name>
    <dbReference type="NCBI Taxonomy" id="561180"/>
    <lineage>
        <taxon>Bacteria</taxon>
        <taxon>Bacillati</taxon>
        <taxon>Actinomycetota</taxon>
        <taxon>Actinomycetes</taxon>
        <taxon>Bifidobacteriales</taxon>
        <taxon>Bifidobacteriaceae</taxon>
        <taxon>Bifidobacterium</taxon>
    </lineage>
</organism>
<comment type="caution">
    <text evidence="1">The sequence shown here is derived from an EMBL/GenBank/DDBJ whole genome shotgun (WGS) entry which is preliminary data.</text>
</comment>
<name>D1NUH2_9BIFI</name>
<reference evidence="1 2" key="1">
    <citation type="submission" date="2009-11" db="EMBL/GenBank/DDBJ databases">
        <authorList>
            <person name="Weinstock G."/>
            <person name="Sodergren E."/>
            <person name="Clifton S."/>
            <person name="Fulton L."/>
            <person name="Fulton B."/>
            <person name="Courtney L."/>
            <person name="Fronick C."/>
            <person name="Harrison M."/>
            <person name="Strong C."/>
            <person name="Farmer C."/>
            <person name="Delahaunty K."/>
            <person name="Markovic C."/>
            <person name="Hall O."/>
            <person name="Minx P."/>
            <person name="Tomlinson C."/>
            <person name="Mitreva M."/>
            <person name="Nelson J."/>
            <person name="Hou S."/>
            <person name="Wollam A."/>
            <person name="Pepin K.H."/>
            <person name="Johnson M."/>
            <person name="Bhonagiri V."/>
            <person name="Nash W.E."/>
            <person name="Warren W."/>
            <person name="Chinwalla A."/>
            <person name="Mardis E.R."/>
            <person name="Wilson R.K."/>
        </authorList>
    </citation>
    <scope>NUCLEOTIDE SEQUENCE [LARGE SCALE GENOMIC DNA]</scope>
    <source>
        <strain evidence="1 2">DSM 20093</strain>
    </source>
</reference>
<dbReference type="Proteomes" id="UP000003656">
    <property type="component" value="Unassembled WGS sequence"/>
</dbReference>